<reference evidence="1" key="1">
    <citation type="submission" date="2023-02" db="EMBL/GenBank/DDBJ databases">
        <title>Description and genomic characterization of Salipiger bruguierae sp. nov., isolated from the sediment of mangrove plant Bruguiera sexangula.</title>
        <authorList>
            <person name="Long M."/>
        </authorList>
    </citation>
    <scope>NUCLEOTIDE SEQUENCE</scope>
    <source>
        <strain evidence="1">H15</strain>
    </source>
</reference>
<evidence type="ECO:0008006" key="2">
    <source>
        <dbReference type="Google" id="ProtNLM"/>
    </source>
</evidence>
<name>A0AAU8AFT2_9RHOB</name>
<dbReference type="RefSeq" id="WP_353472621.1">
    <property type="nucleotide sequence ID" value="NZ_CP123384.1"/>
</dbReference>
<evidence type="ECO:0000313" key="1">
    <source>
        <dbReference type="EMBL" id="XCC93802.1"/>
    </source>
</evidence>
<gene>
    <name evidence="1" type="ORF">PVT71_00945</name>
</gene>
<proteinExistence type="predicted"/>
<dbReference type="EMBL" id="CP123384">
    <property type="protein sequence ID" value="XCC93802.1"/>
    <property type="molecule type" value="Genomic_DNA"/>
</dbReference>
<dbReference type="AlphaFoldDB" id="A0AAU8AFT2"/>
<accession>A0AAU8AFT2</accession>
<organism evidence="1">
    <name type="scientific">Alloyangia sp. H15</name>
    <dbReference type="NCBI Taxonomy" id="3029062"/>
    <lineage>
        <taxon>Bacteria</taxon>
        <taxon>Pseudomonadati</taxon>
        <taxon>Pseudomonadota</taxon>
        <taxon>Alphaproteobacteria</taxon>
        <taxon>Rhodobacterales</taxon>
        <taxon>Roseobacteraceae</taxon>
        <taxon>Alloyangia</taxon>
    </lineage>
</organism>
<protein>
    <recommendedName>
        <fullName evidence="2">Translation initiation factor 3</fullName>
    </recommendedName>
</protein>
<sequence>MRQAILIVGAVVLLGIVVFGMRGGDEGVPVGSDETVTGTVDQTMENAGSEAGAAADDAAQTLEKAADDAAAAGREAMDKAGEAANNAMDAISDAAGKAAETVEGAAEAVSDATKDAMATAKSASDSALASSEAAVAKAQGAAGSAMDSTAAAGAEVANMTDEQVHELFTVEGFDYDKAVAYIEQSDLGFAAKEATKSALASVKDAPDQLAAVLDEARVRLGL</sequence>